<comment type="similarity">
    <text evidence="1 7">Belongs to the MurCDEF family. MurE subfamily.</text>
</comment>
<dbReference type="InterPro" id="IPR013221">
    <property type="entry name" value="Mur_ligase_cen"/>
</dbReference>
<feature type="domain" description="Mur ligase C-terminal" evidence="10">
    <location>
        <begin position="343"/>
        <end position="469"/>
    </location>
</feature>
<keyword evidence="2 7" id="KW-0132">Cell division</keyword>
<dbReference type="Gene3D" id="3.40.1390.10">
    <property type="entry name" value="MurE/MurF, N-terminal domain"/>
    <property type="match status" value="1"/>
</dbReference>
<reference evidence="12 13" key="1">
    <citation type="submission" date="2023-11" db="EMBL/GenBank/DDBJ databases">
        <title>Plant-associative lifestyle of Vibrio porteresiae and its evolutionary dynamics.</title>
        <authorList>
            <person name="Rameshkumar N."/>
            <person name="Kirti K."/>
        </authorList>
    </citation>
    <scope>NUCLEOTIDE SEQUENCE [LARGE SCALE GENOMIC DNA]</scope>
    <source>
        <strain evidence="12 13">MSSRF7</strain>
    </source>
</reference>
<comment type="cofactor">
    <cofactor evidence="7">
        <name>Mg(2+)</name>
        <dbReference type="ChEBI" id="CHEBI:18420"/>
    </cofactor>
</comment>
<dbReference type="RefSeq" id="WP_318585217.1">
    <property type="nucleotide sequence ID" value="NZ_JAWRCP010000001.1"/>
</dbReference>
<evidence type="ECO:0000256" key="8">
    <source>
        <dbReference type="RuleBase" id="RU004135"/>
    </source>
</evidence>
<dbReference type="EMBL" id="JAWRCP010000001">
    <property type="protein sequence ID" value="MDW6093747.1"/>
    <property type="molecule type" value="Genomic_DNA"/>
</dbReference>
<dbReference type="SUPFAM" id="SSF53244">
    <property type="entry name" value="MurD-like peptide ligases, peptide-binding domain"/>
    <property type="match status" value="1"/>
</dbReference>
<comment type="function">
    <text evidence="7">Catalyzes the addition of meso-diaminopimelic acid to the nucleotide precursor UDP-N-acetylmuramoyl-L-alanyl-D-glutamate (UMAG) in the biosynthesis of bacterial cell-wall peptidoglycan.</text>
</comment>
<evidence type="ECO:0000256" key="2">
    <source>
        <dbReference type="ARBA" id="ARBA00022618"/>
    </source>
</evidence>
<keyword evidence="7" id="KW-0460">Magnesium</keyword>
<proteinExistence type="inferred from homology"/>
<dbReference type="EC" id="6.3.2.13" evidence="7"/>
<evidence type="ECO:0000259" key="9">
    <source>
        <dbReference type="Pfam" id="PF01225"/>
    </source>
</evidence>
<dbReference type="InterPro" id="IPR004101">
    <property type="entry name" value="Mur_ligase_C"/>
</dbReference>
<feature type="binding site" evidence="7">
    <location>
        <position position="196"/>
    </location>
    <ligand>
        <name>UDP-N-acetyl-alpha-D-muramoyl-L-alanyl-D-glutamate</name>
        <dbReference type="ChEBI" id="CHEBI:83900"/>
    </ligand>
</feature>
<keyword evidence="3 7" id="KW-0133">Cell shape</keyword>
<keyword evidence="7" id="KW-0963">Cytoplasm</keyword>
<keyword evidence="6 7" id="KW-0961">Cell wall biogenesis/degradation</keyword>
<dbReference type="InterPro" id="IPR035911">
    <property type="entry name" value="MurE/MurF_N"/>
</dbReference>
<feature type="short sequence motif" description="Meso-diaminopimelate recognition motif" evidence="7">
    <location>
        <begin position="416"/>
        <end position="419"/>
    </location>
</feature>
<feature type="binding site" evidence="7">
    <location>
        <begin position="416"/>
        <end position="419"/>
    </location>
    <ligand>
        <name>meso-2,6-diaminopimelate</name>
        <dbReference type="ChEBI" id="CHEBI:57791"/>
    </ligand>
</feature>
<feature type="binding site" evidence="7">
    <location>
        <position position="471"/>
    </location>
    <ligand>
        <name>meso-2,6-diaminopimelate</name>
        <dbReference type="ChEBI" id="CHEBI:57791"/>
    </ligand>
</feature>
<evidence type="ECO:0000256" key="4">
    <source>
        <dbReference type="ARBA" id="ARBA00022984"/>
    </source>
</evidence>
<evidence type="ECO:0000313" key="13">
    <source>
        <dbReference type="Proteomes" id="UP001279860"/>
    </source>
</evidence>
<organism evidence="12 13">
    <name type="scientific">Vibrio rhizosphaerae</name>
    <dbReference type="NCBI Taxonomy" id="398736"/>
    <lineage>
        <taxon>Bacteria</taxon>
        <taxon>Pseudomonadati</taxon>
        <taxon>Pseudomonadota</taxon>
        <taxon>Gammaproteobacteria</taxon>
        <taxon>Vibrionales</taxon>
        <taxon>Vibrionaceae</taxon>
        <taxon>Vibrio</taxon>
    </lineage>
</organism>
<dbReference type="InterPro" id="IPR000713">
    <property type="entry name" value="Mur_ligase_N"/>
</dbReference>
<dbReference type="Pfam" id="PF01225">
    <property type="entry name" value="Mur_ligase"/>
    <property type="match status" value="1"/>
</dbReference>
<feature type="binding site" evidence="7">
    <location>
        <begin position="121"/>
        <end position="127"/>
    </location>
    <ligand>
        <name>ATP</name>
        <dbReference type="ChEBI" id="CHEBI:30616"/>
    </ligand>
</feature>
<dbReference type="Gene3D" id="3.40.1190.10">
    <property type="entry name" value="Mur-like, catalytic domain"/>
    <property type="match status" value="1"/>
</dbReference>
<comment type="PTM">
    <text evidence="7">Carboxylation is probably crucial for Mg(2+) binding and, consequently, for the gamma-phosphate positioning of ATP.</text>
</comment>
<feature type="binding site" evidence="7">
    <location>
        <position position="162"/>
    </location>
    <ligand>
        <name>UDP-N-acetyl-alpha-D-muramoyl-L-alanyl-D-glutamate</name>
        <dbReference type="ChEBI" id="CHEBI:83900"/>
    </ligand>
</feature>
<dbReference type="PANTHER" id="PTHR23135">
    <property type="entry name" value="MUR LIGASE FAMILY MEMBER"/>
    <property type="match status" value="1"/>
</dbReference>
<dbReference type="NCBIfam" id="TIGR01085">
    <property type="entry name" value="murE"/>
    <property type="match status" value="1"/>
</dbReference>
<keyword evidence="4 7" id="KW-0573">Peptidoglycan synthesis</keyword>
<comment type="pathway">
    <text evidence="7 8">Cell wall biogenesis; peptidoglycan biosynthesis.</text>
</comment>
<keyword evidence="13" id="KW-1185">Reference proteome</keyword>
<sequence>MCESVSIAELISPWLQLEATTYADVPVRRLVLDSRQIHSGDTFVAVIGHQIDGRTFIDTAIAAGANLVIAQSDSQTQHGTIEARAAVPVIYLDELNTHLSELAGRLYQHPSQHHSLVGITGTNGKTTISQLIAQWLNILGQRCAVMGTTGNGFLDQLQPAGNTTGSAIDIQETLSSLINQGANYTAMEVSSHGLVQDRVKALHFDVGVFSNLSRDHLDYHSDMATYAQAKKLLFCTHLCQRAVINVDDQVGRSWCDELNDAIGVSLSERPQTRLGLWATDVRYREDGIHLSFDSAWGSGNCSVPLIGAFNASNVLLALTTMLVLGFDKDDLVATAGHLCPVVGRMELFQTAGRAKIVVDYAHTPDALEKALSALKVHCRGKLWVIFGCGGDRDRGKRPLMAAIAERLADHVVLTDDNPRREPAEQIIEDMLQGLQVPANVHVEHQRQKATEFALSQAGENDIILLAGKGHEDYQVTAEGTHHYSDRETAIRLLELMA</sequence>
<dbReference type="Pfam" id="PF08245">
    <property type="entry name" value="Mur_ligase_M"/>
    <property type="match status" value="1"/>
</dbReference>
<feature type="binding site" evidence="7">
    <location>
        <position position="392"/>
    </location>
    <ligand>
        <name>meso-2,6-diaminopimelate</name>
        <dbReference type="ChEBI" id="CHEBI:57791"/>
    </ligand>
</feature>
<protein>
    <recommendedName>
        <fullName evidence="7">UDP-N-acetylmuramoyl-L-alanyl-D-glutamate--2,6-diaminopimelate ligase</fullName>
        <ecNumber evidence="7">6.3.2.13</ecNumber>
    </recommendedName>
    <alternativeName>
        <fullName evidence="7">Meso-A2pm-adding enzyme</fullName>
    </alternativeName>
    <alternativeName>
        <fullName evidence="7">Meso-diaminopimelate-adding enzyme</fullName>
    </alternativeName>
    <alternativeName>
        <fullName evidence="7">UDP-MurNAc-L-Ala-D-Glu:meso-diaminopimelate ligase</fullName>
    </alternativeName>
    <alternativeName>
        <fullName evidence="7">UDP-MurNAc-tripeptide synthetase</fullName>
    </alternativeName>
    <alternativeName>
        <fullName evidence="7">UDP-N-acetylmuramyl-tripeptide synthetase</fullName>
    </alternativeName>
</protein>
<comment type="subcellular location">
    <subcellularLocation>
        <location evidence="7 8">Cytoplasm</location>
    </subcellularLocation>
</comment>
<dbReference type="SUPFAM" id="SSF63418">
    <property type="entry name" value="MurE/MurF N-terminal domain"/>
    <property type="match status" value="1"/>
</dbReference>
<evidence type="ECO:0000256" key="7">
    <source>
        <dbReference type="HAMAP-Rule" id="MF_00208"/>
    </source>
</evidence>
<comment type="catalytic activity">
    <reaction evidence="7">
        <text>UDP-N-acetyl-alpha-D-muramoyl-L-alanyl-D-glutamate + meso-2,6-diaminopimelate + ATP = UDP-N-acetyl-alpha-D-muramoyl-L-alanyl-gamma-D-glutamyl-meso-2,6-diaminopimelate + ADP + phosphate + H(+)</text>
        <dbReference type="Rhea" id="RHEA:23676"/>
        <dbReference type="ChEBI" id="CHEBI:15378"/>
        <dbReference type="ChEBI" id="CHEBI:30616"/>
        <dbReference type="ChEBI" id="CHEBI:43474"/>
        <dbReference type="ChEBI" id="CHEBI:57791"/>
        <dbReference type="ChEBI" id="CHEBI:83900"/>
        <dbReference type="ChEBI" id="CHEBI:83905"/>
        <dbReference type="ChEBI" id="CHEBI:456216"/>
        <dbReference type="EC" id="6.3.2.13"/>
    </reaction>
</comment>
<dbReference type="Gene3D" id="3.90.190.20">
    <property type="entry name" value="Mur ligase, C-terminal domain"/>
    <property type="match status" value="1"/>
</dbReference>
<evidence type="ECO:0000259" key="10">
    <source>
        <dbReference type="Pfam" id="PF02875"/>
    </source>
</evidence>
<keyword evidence="7" id="KW-0067">ATP-binding</keyword>
<dbReference type="GO" id="GO:0008765">
    <property type="term" value="F:UDP-N-acetylmuramoylalanyl-D-glutamate-2,6-diaminopimelate ligase activity"/>
    <property type="evidence" value="ECO:0007669"/>
    <property type="project" value="UniProtKB-EC"/>
</dbReference>
<feature type="binding site" evidence="7">
    <location>
        <position position="34"/>
    </location>
    <ligand>
        <name>UDP-N-acetyl-alpha-D-muramoyl-L-alanyl-D-glutamate</name>
        <dbReference type="ChEBI" id="CHEBI:83900"/>
    </ligand>
</feature>
<dbReference type="NCBIfam" id="NF001126">
    <property type="entry name" value="PRK00139.1-4"/>
    <property type="match status" value="1"/>
</dbReference>
<evidence type="ECO:0000256" key="5">
    <source>
        <dbReference type="ARBA" id="ARBA00023306"/>
    </source>
</evidence>
<evidence type="ECO:0000313" key="12">
    <source>
        <dbReference type="EMBL" id="MDW6093747.1"/>
    </source>
</evidence>
<evidence type="ECO:0000259" key="11">
    <source>
        <dbReference type="Pfam" id="PF08245"/>
    </source>
</evidence>
<dbReference type="HAMAP" id="MF_00208">
    <property type="entry name" value="MurE"/>
    <property type="match status" value="1"/>
</dbReference>
<evidence type="ECO:0000256" key="1">
    <source>
        <dbReference type="ARBA" id="ARBA00005898"/>
    </source>
</evidence>
<name>A0ABU4IX97_9VIBR</name>
<dbReference type="Proteomes" id="UP001279860">
    <property type="component" value="Unassembled WGS sequence"/>
</dbReference>
<dbReference type="Pfam" id="PF02875">
    <property type="entry name" value="Mur_ligase_C"/>
    <property type="match status" value="1"/>
</dbReference>
<dbReference type="PANTHER" id="PTHR23135:SF4">
    <property type="entry name" value="UDP-N-ACETYLMURAMOYL-L-ALANYL-D-GLUTAMATE--2,6-DIAMINOPIMELATE LIGASE MURE HOMOLOG, CHLOROPLASTIC"/>
    <property type="match status" value="1"/>
</dbReference>
<keyword evidence="5 7" id="KW-0131">Cell cycle</keyword>
<comment type="caution">
    <text evidence="12">The sequence shown here is derived from an EMBL/GenBank/DDBJ whole genome shotgun (WGS) entry which is preliminary data.</text>
</comment>
<feature type="binding site" evidence="7">
    <location>
        <position position="190"/>
    </location>
    <ligand>
        <name>UDP-N-acetyl-alpha-D-muramoyl-L-alanyl-D-glutamate</name>
        <dbReference type="ChEBI" id="CHEBI:83900"/>
    </ligand>
</feature>
<dbReference type="InterPro" id="IPR005761">
    <property type="entry name" value="UDP-N-AcMur-Glu-dNH2Pim_ligase"/>
</dbReference>
<accession>A0ABU4IX97</accession>
<feature type="binding site" evidence="7">
    <location>
        <position position="32"/>
    </location>
    <ligand>
        <name>UDP-N-acetyl-alpha-D-muramoyl-L-alanyl-D-glutamate</name>
        <dbReference type="ChEBI" id="CHEBI:83900"/>
    </ligand>
</feature>
<gene>
    <name evidence="7 12" type="primary">murE</name>
    <name evidence="12" type="ORF">SBX64_14475</name>
</gene>
<dbReference type="InterPro" id="IPR036615">
    <property type="entry name" value="Mur_ligase_C_dom_sf"/>
</dbReference>
<comment type="caution">
    <text evidence="7">Lacks conserved residue(s) required for the propagation of feature annotation.</text>
</comment>
<feature type="domain" description="Mur ligase central" evidence="11">
    <location>
        <begin position="119"/>
        <end position="320"/>
    </location>
</feature>
<feature type="binding site" evidence="7">
    <location>
        <position position="198"/>
    </location>
    <ligand>
        <name>UDP-N-acetyl-alpha-D-muramoyl-L-alanyl-D-glutamate</name>
        <dbReference type="ChEBI" id="CHEBI:83900"/>
    </ligand>
</feature>
<evidence type="ECO:0000256" key="3">
    <source>
        <dbReference type="ARBA" id="ARBA00022960"/>
    </source>
</evidence>
<dbReference type="NCBIfam" id="NF001123">
    <property type="entry name" value="PRK00139.1-1"/>
    <property type="match status" value="1"/>
</dbReference>
<feature type="binding site" evidence="7">
    <location>
        <position position="467"/>
    </location>
    <ligand>
        <name>meso-2,6-diaminopimelate</name>
        <dbReference type="ChEBI" id="CHEBI:57791"/>
    </ligand>
</feature>
<feature type="domain" description="Mur ligase N-terminal catalytic" evidence="9">
    <location>
        <begin position="30"/>
        <end position="105"/>
    </location>
</feature>
<dbReference type="SUPFAM" id="SSF53623">
    <property type="entry name" value="MurD-like peptide ligases, catalytic domain"/>
    <property type="match status" value="1"/>
</dbReference>
<feature type="modified residue" description="N6-carboxylysine" evidence="7">
    <location>
        <position position="230"/>
    </location>
</feature>
<feature type="binding site" evidence="7">
    <location>
        <begin position="163"/>
        <end position="164"/>
    </location>
    <ligand>
        <name>UDP-N-acetyl-alpha-D-muramoyl-L-alanyl-D-glutamate</name>
        <dbReference type="ChEBI" id="CHEBI:83900"/>
    </ligand>
</feature>
<dbReference type="InterPro" id="IPR036565">
    <property type="entry name" value="Mur-like_cat_sf"/>
</dbReference>
<evidence type="ECO:0000256" key="6">
    <source>
        <dbReference type="ARBA" id="ARBA00023316"/>
    </source>
</evidence>
<keyword evidence="7 12" id="KW-0436">Ligase</keyword>
<keyword evidence="7" id="KW-0547">Nucleotide-binding</keyword>